<accession>A0A853DNI8</accession>
<comment type="caution">
    <text evidence="1">The sequence shown here is derived from an EMBL/GenBank/DDBJ whole genome shotgun (WGS) entry which is preliminary data.</text>
</comment>
<dbReference type="InterPro" id="IPR010982">
    <property type="entry name" value="Lambda_DNA-bd_dom_sf"/>
</dbReference>
<dbReference type="RefSeq" id="WP_179700101.1">
    <property type="nucleotide sequence ID" value="NZ_BAAAHA010000004.1"/>
</dbReference>
<name>A0A853DNI8_9MICO</name>
<evidence type="ECO:0000313" key="2">
    <source>
        <dbReference type="Proteomes" id="UP000521075"/>
    </source>
</evidence>
<dbReference type="EMBL" id="JACCHJ010000001">
    <property type="protein sequence ID" value="NYK09069.1"/>
    <property type="molecule type" value="Genomic_DNA"/>
</dbReference>
<gene>
    <name evidence="1" type="ORF">HNR14_000950</name>
</gene>
<dbReference type="AlphaFoldDB" id="A0A853DNI8"/>
<proteinExistence type="predicted"/>
<dbReference type="Proteomes" id="UP000521075">
    <property type="component" value="Unassembled WGS sequence"/>
</dbReference>
<evidence type="ECO:0000313" key="1">
    <source>
        <dbReference type="EMBL" id="NYK09069.1"/>
    </source>
</evidence>
<evidence type="ECO:0008006" key="3">
    <source>
        <dbReference type="Google" id="ProtNLM"/>
    </source>
</evidence>
<dbReference type="InterPro" id="IPR001387">
    <property type="entry name" value="Cro/C1-type_HTH"/>
</dbReference>
<dbReference type="SUPFAM" id="SSF47413">
    <property type="entry name" value="lambda repressor-like DNA-binding domains"/>
    <property type="match status" value="1"/>
</dbReference>
<organism evidence="1 2">
    <name type="scientific">Leifsonia naganoensis</name>
    <dbReference type="NCBI Taxonomy" id="150025"/>
    <lineage>
        <taxon>Bacteria</taxon>
        <taxon>Bacillati</taxon>
        <taxon>Actinomycetota</taxon>
        <taxon>Actinomycetes</taxon>
        <taxon>Micrococcales</taxon>
        <taxon>Microbacteriaceae</taxon>
        <taxon>Leifsonia</taxon>
    </lineage>
</organism>
<sequence>MPRLKRRRPREVLAAWPRTFAARVAEQTWDEEPLAPEDERLVKPAHAALRFATNLRAAIDGRPLRDIAELCGVDHAQIVRVLSGASWPDLVLITQLEDGLGVDLFPRRSDR</sequence>
<dbReference type="GO" id="GO:0003677">
    <property type="term" value="F:DNA binding"/>
    <property type="evidence" value="ECO:0007669"/>
    <property type="project" value="InterPro"/>
</dbReference>
<reference evidence="1 2" key="1">
    <citation type="submission" date="2020-07" db="EMBL/GenBank/DDBJ databases">
        <title>Sequencing the genomes of 1000 actinobacteria strains.</title>
        <authorList>
            <person name="Klenk H.-P."/>
        </authorList>
    </citation>
    <scope>NUCLEOTIDE SEQUENCE [LARGE SCALE GENOMIC DNA]</scope>
    <source>
        <strain evidence="1 2">DSM 15166</strain>
    </source>
</reference>
<dbReference type="CDD" id="cd00093">
    <property type="entry name" value="HTH_XRE"/>
    <property type="match status" value="1"/>
</dbReference>
<protein>
    <recommendedName>
        <fullName evidence="3">XRE family transcriptional regulator</fullName>
    </recommendedName>
</protein>
<keyword evidence="2" id="KW-1185">Reference proteome</keyword>